<dbReference type="InterPro" id="IPR028098">
    <property type="entry name" value="Glyco_trans_4-like_N"/>
</dbReference>
<dbReference type="RefSeq" id="WP_097009381.1">
    <property type="nucleotide sequence ID" value="NZ_OBEJ01000003.1"/>
</dbReference>
<proteinExistence type="predicted"/>
<sequence>MSSNPRIFHLITRLIGGGAVNGLIPIATELDGYNVTVGYGSEVDHQYVELLQKEGADTKQFNLIRHYNPITAAPAVLSVANFIRQNDFDIVHTHSTEAGIIGRAAARLAGTSNVVHTIHGVPFSEDRNNLLNWFVERSEVAAAPWTDAIISIADIISEEYLSRGIGRPEQYQTIRYGIDLDKFSSGYPASDLPDSEVQVLMVSRLARGKGFEVLLDATEELAVDGVSILIAGDGPLSDELSSEIEARGLEETVHLLGYRDDIPAVMAACDMLVLPSFREGTPFVIIEAMAAGLPVVATDIAGIPEQVDPETNGILIEPGNTNALSDAIARLATSPELRERFGMASRKRAQQFSMTRMQDDYASVYADLLDSNR</sequence>
<dbReference type="CDD" id="cd03808">
    <property type="entry name" value="GT4_CapM-like"/>
    <property type="match status" value="1"/>
</dbReference>
<name>A0A285P265_NATPI</name>
<protein>
    <submittedName>
        <fullName evidence="3">Glycosyltransferase involved in cell wall bisynthesis</fullName>
    </submittedName>
</protein>
<evidence type="ECO:0000313" key="3">
    <source>
        <dbReference type="EMBL" id="SNZ15377.1"/>
    </source>
</evidence>
<dbReference type="PANTHER" id="PTHR45947:SF3">
    <property type="entry name" value="SULFOQUINOVOSYL TRANSFERASE SQD2"/>
    <property type="match status" value="1"/>
</dbReference>
<dbReference type="EMBL" id="OBEJ01000003">
    <property type="protein sequence ID" value="SNZ15377.1"/>
    <property type="molecule type" value="Genomic_DNA"/>
</dbReference>
<dbReference type="InterPro" id="IPR050194">
    <property type="entry name" value="Glycosyltransferase_grp1"/>
</dbReference>
<dbReference type="Pfam" id="PF00534">
    <property type="entry name" value="Glycos_transf_1"/>
    <property type="match status" value="1"/>
</dbReference>
<dbReference type="Gene3D" id="3.40.50.2000">
    <property type="entry name" value="Glycogen Phosphorylase B"/>
    <property type="match status" value="2"/>
</dbReference>
<reference evidence="3 4" key="1">
    <citation type="submission" date="2017-09" db="EMBL/GenBank/DDBJ databases">
        <authorList>
            <person name="Ehlers B."/>
            <person name="Leendertz F.H."/>
        </authorList>
    </citation>
    <scope>NUCLEOTIDE SEQUENCE [LARGE SCALE GENOMIC DNA]</scope>
    <source>
        <strain evidence="3 4">DSM 27208</strain>
    </source>
</reference>
<evidence type="ECO:0000259" key="1">
    <source>
        <dbReference type="Pfam" id="PF00534"/>
    </source>
</evidence>
<dbReference type="SUPFAM" id="SSF53756">
    <property type="entry name" value="UDP-Glycosyltransferase/glycogen phosphorylase"/>
    <property type="match status" value="1"/>
</dbReference>
<dbReference type="OrthoDB" id="132546at2157"/>
<dbReference type="Pfam" id="PF13439">
    <property type="entry name" value="Glyco_transf_4"/>
    <property type="match status" value="1"/>
</dbReference>
<dbReference type="InterPro" id="IPR001296">
    <property type="entry name" value="Glyco_trans_1"/>
</dbReference>
<feature type="domain" description="Glycosyltransferase subfamily 4-like N-terminal" evidence="2">
    <location>
        <begin position="34"/>
        <end position="182"/>
    </location>
</feature>
<dbReference type="AlphaFoldDB" id="A0A285P265"/>
<keyword evidence="4" id="KW-1185">Reference proteome</keyword>
<accession>A0A285P265</accession>
<keyword evidence="3" id="KW-0808">Transferase</keyword>
<dbReference type="PANTHER" id="PTHR45947">
    <property type="entry name" value="SULFOQUINOVOSYL TRANSFERASE SQD2"/>
    <property type="match status" value="1"/>
</dbReference>
<evidence type="ECO:0000313" key="4">
    <source>
        <dbReference type="Proteomes" id="UP000219453"/>
    </source>
</evidence>
<dbReference type="GO" id="GO:0016757">
    <property type="term" value="F:glycosyltransferase activity"/>
    <property type="evidence" value="ECO:0007669"/>
    <property type="project" value="InterPro"/>
</dbReference>
<organism evidence="3 4">
    <name type="scientific">Natronoarchaeum philippinense</name>
    <dbReference type="NCBI Taxonomy" id="558529"/>
    <lineage>
        <taxon>Archaea</taxon>
        <taxon>Methanobacteriati</taxon>
        <taxon>Methanobacteriota</taxon>
        <taxon>Stenosarchaea group</taxon>
        <taxon>Halobacteria</taxon>
        <taxon>Halobacteriales</taxon>
        <taxon>Natronoarchaeaceae</taxon>
    </lineage>
</organism>
<dbReference type="Proteomes" id="UP000219453">
    <property type="component" value="Unassembled WGS sequence"/>
</dbReference>
<evidence type="ECO:0000259" key="2">
    <source>
        <dbReference type="Pfam" id="PF13439"/>
    </source>
</evidence>
<gene>
    <name evidence="3" type="ORF">SAMN06269185_2471</name>
</gene>
<feature type="domain" description="Glycosyl transferase family 1" evidence="1">
    <location>
        <begin position="191"/>
        <end position="348"/>
    </location>
</feature>